<dbReference type="PANTHER" id="PTHR13604:SF0">
    <property type="entry name" value="ABASIC SITE PROCESSING PROTEIN HMCES"/>
    <property type="match status" value="1"/>
</dbReference>
<dbReference type="InterPro" id="IPR003738">
    <property type="entry name" value="SRAP"/>
</dbReference>
<evidence type="ECO:0000256" key="3">
    <source>
        <dbReference type="ARBA" id="ARBA00022763"/>
    </source>
</evidence>
<keyword evidence="6" id="KW-0238">DNA-binding</keyword>
<comment type="similarity">
    <text evidence="1 8">Belongs to the SOS response-associated peptidase family.</text>
</comment>
<dbReference type="InterPro" id="IPR036590">
    <property type="entry name" value="SRAP-like"/>
</dbReference>
<evidence type="ECO:0000313" key="9">
    <source>
        <dbReference type="EMBL" id="MEF2155828.1"/>
    </source>
</evidence>
<dbReference type="Pfam" id="PF02586">
    <property type="entry name" value="SRAP"/>
    <property type="match status" value="1"/>
</dbReference>
<keyword evidence="5" id="KW-0190">Covalent protein-DNA linkage</keyword>
<gene>
    <name evidence="9" type="ORF">V3390_06215</name>
</gene>
<dbReference type="Gene3D" id="3.90.1680.10">
    <property type="entry name" value="SOS response associated peptidase-like"/>
    <property type="match status" value="1"/>
</dbReference>
<dbReference type="EC" id="3.4.-.-" evidence="8"/>
<evidence type="ECO:0000256" key="2">
    <source>
        <dbReference type="ARBA" id="ARBA00022670"/>
    </source>
</evidence>
<keyword evidence="2 8" id="KW-0645">Protease</keyword>
<comment type="caution">
    <text evidence="9">The sequence shown here is derived from an EMBL/GenBank/DDBJ whole genome shotgun (WGS) entry which is preliminary data.</text>
</comment>
<accession>A0ABU7V0M0</accession>
<protein>
    <recommendedName>
        <fullName evidence="8">Abasic site processing protein</fullName>
        <ecNumber evidence="8">3.4.-.-</ecNumber>
    </recommendedName>
</protein>
<keyword evidence="4 8" id="KW-0378">Hydrolase</keyword>
<name>A0ABU7V0M0_9GAMM</name>
<evidence type="ECO:0000313" key="10">
    <source>
        <dbReference type="Proteomes" id="UP001356170"/>
    </source>
</evidence>
<keyword evidence="7" id="KW-0456">Lyase</keyword>
<evidence type="ECO:0000256" key="8">
    <source>
        <dbReference type="RuleBase" id="RU364100"/>
    </source>
</evidence>
<evidence type="ECO:0000256" key="1">
    <source>
        <dbReference type="ARBA" id="ARBA00008136"/>
    </source>
</evidence>
<evidence type="ECO:0000256" key="4">
    <source>
        <dbReference type="ARBA" id="ARBA00022801"/>
    </source>
</evidence>
<dbReference type="PANTHER" id="PTHR13604">
    <property type="entry name" value="DC12-RELATED"/>
    <property type="match status" value="1"/>
</dbReference>
<organism evidence="9 10">
    <name type="scientific">Aquilutibacter rugosus</name>
    <dbReference type="NCBI Taxonomy" id="3115820"/>
    <lineage>
        <taxon>Bacteria</taxon>
        <taxon>Pseudomonadati</taxon>
        <taxon>Pseudomonadota</taxon>
        <taxon>Gammaproteobacteria</taxon>
        <taxon>Lysobacterales</taxon>
        <taxon>Lysobacteraceae</taxon>
        <taxon>Aquilutibacter</taxon>
    </lineage>
</organism>
<proteinExistence type="inferred from homology"/>
<reference evidence="9 10" key="1">
    <citation type="submission" date="2024-01" db="EMBL/GenBank/DDBJ databases">
        <title>Novel species of the genus Luteimonas isolated from rivers.</title>
        <authorList>
            <person name="Lu H."/>
        </authorList>
    </citation>
    <scope>NUCLEOTIDE SEQUENCE [LARGE SCALE GENOMIC DNA]</scope>
    <source>
        <strain evidence="9 10">FXH3W</strain>
    </source>
</reference>
<sequence>MCGRFAQVLLKSHLPPGMAEHLRDELNEHIRPRFNIAPTAAVATVAHFEGKDIALPMQWGLVPGWKKDLSPPHPINARIETVDTSGMFRGAYRYRHCVIPARNYYEWIAGPAPKQPYAIAHATDEALWFAGLFELWTDAGNSALLTFTIVTKPANGIADRVHSRMPVMLRPELVMPWLHATEPKESMRLLMEPAPPLAIFPVSKRVNNARNEESDLAEPIGEIETEAAA</sequence>
<evidence type="ECO:0000256" key="7">
    <source>
        <dbReference type="ARBA" id="ARBA00023239"/>
    </source>
</evidence>
<dbReference type="Proteomes" id="UP001356170">
    <property type="component" value="Unassembled WGS sequence"/>
</dbReference>
<evidence type="ECO:0000256" key="5">
    <source>
        <dbReference type="ARBA" id="ARBA00023124"/>
    </source>
</evidence>
<dbReference type="RefSeq" id="WP_331690007.1">
    <property type="nucleotide sequence ID" value="NZ_JAZHBN010000007.1"/>
</dbReference>
<keyword evidence="3" id="KW-0227">DNA damage</keyword>
<dbReference type="EMBL" id="JAZHBO010000002">
    <property type="protein sequence ID" value="MEF2155828.1"/>
    <property type="molecule type" value="Genomic_DNA"/>
</dbReference>
<keyword evidence="10" id="KW-1185">Reference proteome</keyword>
<dbReference type="SUPFAM" id="SSF143081">
    <property type="entry name" value="BB1717-like"/>
    <property type="match status" value="1"/>
</dbReference>
<evidence type="ECO:0000256" key="6">
    <source>
        <dbReference type="ARBA" id="ARBA00023125"/>
    </source>
</evidence>